<keyword evidence="6 9" id="KW-1133">Transmembrane helix</keyword>
<name>A0A9E7IWV5_9FIRM</name>
<evidence type="ECO:0000256" key="7">
    <source>
        <dbReference type="ARBA" id="ARBA00023136"/>
    </source>
</evidence>
<keyword evidence="4" id="KW-0813">Transport</keyword>
<feature type="transmembrane region" description="Helical" evidence="9">
    <location>
        <begin position="106"/>
        <end position="130"/>
    </location>
</feature>
<dbReference type="Proteomes" id="UP000831151">
    <property type="component" value="Chromosome"/>
</dbReference>
<dbReference type="KEGG" id="fms:M1R53_00275"/>
<dbReference type="PANTHER" id="PTHR42865:SF5">
    <property type="entry name" value="L-CYSTINE TRANSPORTER TCYP"/>
    <property type="match status" value="1"/>
</dbReference>
<comment type="similarity">
    <text evidence="2">Belongs to the dicarboxylate/amino acid:cation symporter (DAACS) (TC 2.A.23) family.</text>
</comment>
<keyword evidence="7 9" id="KW-0472">Membrane</keyword>
<feature type="transmembrane region" description="Helical" evidence="9">
    <location>
        <begin position="183"/>
        <end position="201"/>
    </location>
</feature>
<feature type="transmembrane region" description="Helical" evidence="9">
    <location>
        <begin position="64"/>
        <end position="86"/>
    </location>
</feature>
<dbReference type="RefSeq" id="WP_249242652.1">
    <property type="nucleotide sequence ID" value="NZ_CP096649.1"/>
</dbReference>
<sequence length="456" mass="48905">MTLLFVLLIIAIFACMLWAIGYMKKLNLSFNARVLIALAVGIIFGALLQIIVKDKEVLGTSVSWISIVGSAYVKLLTMVAFPLIFISIVKSVAMQESGMGKSTFRIMAVFLITVFIAAMVSGSLSAVFGLNADGLNSGENELHRQEVLMEKQADFSKLPMQEQIVNIIPTNPFYALTGQGNNATLAVVFFAFMIGLAAMQLKNYKKDVADRFIQGVQDISDVIMHLVRIIIRLTPYGVLALMIKITATSDWQAILKLVNFILISYAAMIIMVIVHMLYLLTAGLNPFTFYRKSMSNLLFAFTSRSSAATLPITINNAENNLGVPEGIANLASTLGTSVGQNGCAGVFPAMVAVMIAPTMGINPLSIAFLVEVALLCVLASFGTVGVGGGATFTAIVVLSALNFPVGLVGLLISVEPIIDMGRTALNISDSLLAGVIAAKRTGVLNEEIYNRKEIVD</sequence>
<dbReference type="GO" id="GO:0005886">
    <property type="term" value="C:plasma membrane"/>
    <property type="evidence" value="ECO:0007669"/>
    <property type="project" value="TreeGrafter"/>
</dbReference>
<comment type="subcellular location">
    <subcellularLocation>
        <location evidence="1">Membrane</location>
        <topology evidence="1">Multi-pass membrane protein</topology>
    </subcellularLocation>
</comment>
<dbReference type="InterPro" id="IPR001991">
    <property type="entry name" value="Na-dicarboxylate_symporter"/>
</dbReference>
<dbReference type="PANTHER" id="PTHR42865">
    <property type="entry name" value="PROTON/GLUTAMATE-ASPARTATE SYMPORTER"/>
    <property type="match status" value="1"/>
</dbReference>
<accession>A0A9E7IWV5</accession>
<feature type="transmembrane region" description="Helical" evidence="9">
    <location>
        <begin position="34"/>
        <end position="52"/>
    </location>
</feature>
<keyword evidence="11" id="KW-1185">Reference proteome</keyword>
<reference evidence="10" key="1">
    <citation type="submission" date="2022-04" db="EMBL/GenBank/DDBJ databases">
        <title>Complete genome sequences of Ezakiella coagulans and Fenollaria massiliensis.</title>
        <authorList>
            <person name="France M.T."/>
            <person name="Clifford J."/>
            <person name="Narina S."/>
            <person name="Rutt L."/>
            <person name="Ravel J."/>
        </authorList>
    </citation>
    <scope>NUCLEOTIDE SEQUENCE</scope>
    <source>
        <strain evidence="10">C0061C2</strain>
    </source>
</reference>
<feature type="transmembrane region" description="Helical" evidence="9">
    <location>
        <begin position="390"/>
        <end position="412"/>
    </location>
</feature>
<dbReference type="PRINTS" id="PR00173">
    <property type="entry name" value="EDTRNSPORT"/>
</dbReference>
<organism evidence="10 11">
    <name type="scientific">Fenollaria massiliensis</name>
    <dbReference type="NCBI Taxonomy" id="938288"/>
    <lineage>
        <taxon>Bacteria</taxon>
        <taxon>Bacillati</taxon>
        <taxon>Bacillota</taxon>
        <taxon>Clostridia</taxon>
        <taxon>Eubacteriales</taxon>
        <taxon>Fenollaria</taxon>
    </lineage>
</organism>
<dbReference type="AlphaFoldDB" id="A0A9E7IWV5"/>
<evidence type="ECO:0000313" key="10">
    <source>
        <dbReference type="EMBL" id="UQK59140.1"/>
    </source>
</evidence>
<evidence type="ECO:0000256" key="3">
    <source>
        <dbReference type="ARBA" id="ARBA00022031"/>
    </source>
</evidence>
<dbReference type="Pfam" id="PF00375">
    <property type="entry name" value="SDF"/>
    <property type="match status" value="1"/>
</dbReference>
<proteinExistence type="inferred from homology"/>
<dbReference type="EMBL" id="CP096649">
    <property type="protein sequence ID" value="UQK59140.1"/>
    <property type="molecule type" value="Genomic_DNA"/>
</dbReference>
<evidence type="ECO:0000256" key="4">
    <source>
        <dbReference type="ARBA" id="ARBA00022448"/>
    </source>
</evidence>
<keyword evidence="5 9" id="KW-0812">Transmembrane</keyword>
<feature type="transmembrane region" description="Helical" evidence="9">
    <location>
        <begin position="222"/>
        <end position="245"/>
    </location>
</feature>
<dbReference type="InterPro" id="IPR036458">
    <property type="entry name" value="Na:dicarbo_symporter_sf"/>
</dbReference>
<evidence type="ECO:0000256" key="9">
    <source>
        <dbReference type="SAM" id="Phobius"/>
    </source>
</evidence>
<evidence type="ECO:0000256" key="1">
    <source>
        <dbReference type="ARBA" id="ARBA00004141"/>
    </source>
</evidence>
<dbReference type="Gene3D" id="1.10.3860.10">
    <property type="entry name" value="Sodium:dicarboxylate symporter"/>
    <property type="match status" value="1"/>
</dbReference>
<evidence type="ECO:0000256" key="6">
    <source>
        <dbReference type="ARBA" id="ARBA00022989"/>
    </source>
</evidence>
<dbReference type="SUPFAM" id="SSF118215">
    <property type="entry name" value="Proton glutamate symport protein"/>
    <property type="match status" value="1"/>
</dbReference>
<feature type="transmembrane region" description="Helical" evidence="9">
    <location>
        <begin position="6"/>
        <end position="22"/>
    </location>
</feature>
<evidence type="ECO:0000256" key="2">
    <source>
        <dbReference type="ARBA" id="ARBA00006148"/>
    </source>
</evidence>
<evidence type="ECO:0000256" key="8">
    <source>
        <dbReference type="ARBA" id="ARBA00031293"/>
    </source>
</evidence>
<gene>
    <name evidence="10" type="ORF">M1R53_00275</name>
</gene>
<protein>
    <recommendedName>
        <fullName evidence="3">L-cystine uptake protein TcyP</fullName>
    </recommendedName>
    <alternativeName>
        <fullName evidence="8">Transporter of cystine TcyP</fullName>
    </alternativeName>
</protein>
<dbReference type="GO" id="GO:0015184">
    <property type="term" value="F:L-cystine transmembrane transporter activity"/>
    <property type="evidence" value="ECO:0007669"/>
    <property type="project" value="TreeGrafter"/>
</dbReference>
<dbReference type="GO" id="GO:0015293">
    <property type="term" value="F:symporter activity"/>
    <property type="evidence" value="ECO:0007669"/>
    <property type="project" value="InterPro"/>
</dbReference>
<feature type="transmembrane region" description="Helical" evidence="9">
    <location>
        <begin position="364"/>
        <end position="384"/>
    </location>
</feature>
<evidence type="ECO:0000256" key="5">
    <source>
        <dbReference type="ARBA" id="ARBA00022692"/>
    </source>
</evidence>
<feature type="transmembrane region" description="Helical" evidence="9">
    <location>
        <begin position="257"/>
        <end position="284"/>
    </location>
</feature>
<evidence type="ECO:0000313" key="11">
    <source>
        <dbReference type="Proteomes" id="UP000831151"/>
    </source>
</evidence>